<dbReference type="GO" id="GO:0006635">
    <property type="term" value="P:fatty acid beta-oxidation"/>
    <property type="evidence" value="ECO:0007669"/>
    <property type="project" value="TreeGrafter"/>
</dbReference>
<evidence type="ECO:0000313" key="5">
    <source>
        <dbReference type="EMBL" id="WIY01212.1"/>
    </source>
</evidence>
<keyword evidence="3 5" id="KW-0456">Lyase</keyword>
<proteinExistence type="inferred from homology"/>
<evidence type="ECO:0000313" key="6">
    <source>
        <dbReference type="Proteomes" id="UP001239397"/>
    </source>
</evidence>
<dbReference type="PANTHER" id="PTHR11941:SF169">
    <property type="entry name" value="(7AS)-7A-METHYL-1,5-DIOXO-2,3,5,6,7,7A-HEXAHYDRO-1H-INDENE-CARBOXYL-COA HYDROLASE"/>
    <property type="match status" value="1"/>
</dbReference>
<sequence length="241" mass="25242">MITTEEQDGVGLIVLDRHGKRNALDVEHLDALRAAVEKLAGTARAIVVTGSGTSFCAGADLHGVYGDGFRKALYAALSAITAAPVPVIAAVNGPAIGAGTQLAIACDLRVADGTAVFAVPTARNGLAVDPWTVRRLALLAGGGPARALLLGADRLDAGRAHACGLADRLGPVADALAWAREIAEFAPLSLRYAKTALESLFEPQPGEPRLDELFESCWSSEDFAESRRAHAEKRAPRFRGR</sequence>
<gene>
    <name evidence="5" type="ORF">QRX60_45475</name>
</gene>
<dbReference type="PROSITE" id="PS00166">
    <property type="entry name" value="ENOYL_COA_HYDRATASE"/>
    <property type="match status" value="1"/>
</dbReference>
<dbReference type="CDD" id="cd06558">
    <property type="entry name" value="crotonase-like"/>
    <property type="match status" value="1"/>
</dbReference>
<organism evidence="5 6">
    <name type="scientific">Amycolatopsis mongoliensis</name>
    <dbReference type="NCBI Taxonomy" id="715475"/>
    <lineage>
        <taxon>Bacteria</taxon>
        <taxon>Bacillati</taxon>
        <taxon>Actinomycetota</taxon>
        <taxon>Actinomycetes</taxon>
        <taxon>Pseudonocardiales</taxon>
        <taxon>Pseudonocardiaceae</taxon>
        <taxon>Amycolatopsis</taxon>
    </lineage>
</organism>
<accession>A0A9Y2JPV4</accession>
<dbReference type="InterPro" id="IPR018376">
    <property type="entry name" value="Enoyl-CoA_hyd/isom_CS"/>
</dbReference>
<dbReference type="InterPro" id="IPR029045">
    <property type="entry name" value="ClpP/crotonase-like_dom_sf"/>
</dbReference>
<dbReference type="NCBIfam" id="NF005891">
    <property type="entry name" value="PRK07854.1"/>
    <property type="match status" value="1"/>
</dbReference>
<comment type="similarity">
    <text evidence="1 4">Belongs to the enoyl-CoA hydratase/isomerase family.</text>
</comment>
<dbReference type="GO" id="GO:0004300">
    <property type="term" value="F:enoyl-CoA hydratase activity"/>
    <property type="evidence" value="ECO:0007669"/>
    <property type="project" value="UniProtKB-EC"/>
</dbReference>
<name>A0A9Y2JPV4_9PSEU</name>
<dbReference type="Proteomes" id="UP001239397">
    <property type="component" value="Chromosome"/>
</dbReference>
<dbReference type="Gene3D" id="3.90.226.10">
    <property type="entry name" value="2-enoyl-CoA Hydratase, Chain A, domain 1"/>
    <property type="match status" value="1"/>
</dbReference>
<dbReference type="RefSeq" id="WP_285997670.1">
    <property type="nucleotide sequence ID" value="NZ_CP127295.1"/>
</dbReference>
<evidence type="ECO:0000256" key="4">
    <source>
        <dbReference type="RuleBase" id="RU003707"/>
    </source>
</evidence>
<evidence type="ECO:0000256" key="1">
    <source>
        <dbReference type="ARBA" id="ARBA00005254"/>
    </source>
</evidence>
<dbReference type="KEGG" id="amog:QRX60_45475"/>
<dbReference type="EC" id="4.2.1.17" evidence="5"/>
<dbReference type="InterPro" id="IPR001753">
    <property type="entry name" value="Enoyl-CoA_hydra/iso"/>
</dbReference>
<keyword evidence="6" id="KW-1185">Reference proteome</keyword>
<dbReference type="Pfam" id="PF00378">
    <property type="entry name" value="ECH_1"/>
    <property type="match status" value="1"/>
</dbReference>
<keyword evidence="2" id="KW-0443">Lipid metabolism</keyword>
<evidence type="ECO:0000256" key="3">
    <source>
        <dbReference type="ARBA" id="ARBA00023239"/>
    </source>
</evidence>
<evidence type="ECO:0000256" key="2">
    <source>
        <dbReference type="ARBA" id="ARBA00023098"/>
    </source>
</evidence>
<dbReference type="SUPFAM" id="SSF52096">
    <property type="entry name" value="ClpP/crotonase"/>
    <property type="match status" value="1"/>
</dbReference>
<dbReference type="PANTHER" id="PTHR11941">
    <property type="entry name" value="ENOYL-COA HYDRATASE-RELATED"/>
    <property type="match status" value="1"/>
</dbReference>
<dbReference type="EMBL" id="CP127295">
    <property type="protein sequence ID" value="WIY01212.1"/>
    <property type="molecule type" value="Genomic_DNA"/>
</dbReference>
<protein>
    <submittedName>
        <fullName evidence="5">Enoyl-CoA hydratase</fullName>
        <ecNumber evidence="5">4.2.1.17</ecNumber>
    </submittedName>
</protein>
<dbReference type="AlphaFoldDB" id="A0A9Y2JPV4"/>
<reference evidence="5 6" key="1">
    <citation type="submission" date="2023-06" db="EMBL/GenBank/DDBJ databases">
        <authorList>
            <person name="Oyuntsetseg B."/>
            <person name="Kim S.B."/>
        </authorList>
    </citation>
    <scope>NUCLEOTIDE SEQUENCE [LARGE SCALE GENOMIC DNA]</scope>
    <source>
        <strain evidence="5 6">4-36</strain>
    </source>
</reference>